<dbReference type="Proteomes" id="UP000655830">
    <property type="component" value="Unassembled WGS sequence"/>
</dbReference>
<reference evidence="1" key="1">
    <citation type="submission" date="2020-08" db="EMBL/GenBank/DDBJ databases">
        <title>Genome public.</title>
        <authorList>
            <person name="Liu C."/>
            <person name="Sun Q."/>
        </authorList>
    </citation>
    <scope>NUCLEOTIDE SEQUENCE</scope>
    <source>
        <strain evidence="1">NSJ-12</strain>
    </source>
</reference>
<organism evidence="1 2">
    <name type="scientific">Zhenhengia yiwuensis</name>
    <dbReference type="NCBI Taxonomy" id="2763666"/>
    <lineage>
        <taxon>Bacteria</taxon>
        <taxon>Bacillati</taxon>
        <taxon>Bacillota</taxon>
        <taxon>Clostridia</taxon>
        <taxon>Lachnospirales</taxon>
        <taxon>Lachnospiraceae</taxon>
        <taxon>Zhenhengia</taxon>
    </lineage>
</organism>
<sequence length="313" mass="37207">MEIQLLSIVKEEGTRKLLMLYQEGQAEKSSIHRKDYKTNREKMIERLQNEPMYGLNNLYIKAINFAGQEFMMEGSSARGLRYYHESDYETYTYFKEKGLIPKEWLEGSMEELILSEYRLESDTELPVDNLNKLMPMILNVAESHYTVRIEHSFRVNIGKAEPNTRIQYFDEATGKKRVFYIDEVEKYYYYDEGLQRLEEILQNIEPAEREHFKEEYIKHLEEVCPPDKALILLHYETEDGEQLNFFLKEYLEAEPEHRMYSGSVGFVCKGNGLNGYPVRIELLKTVEKDFDEPLEVELFSRYITIPEESIWVK</sequence>
<keyword evidence="2" id="KW-1185">Reference proteome</keyword>
<comment type="caution">
    <text evidence="1">The sequence shown here is derived from an EMBL/GenBank/DDBJ whole genome shotgun (WGS) entry which is preliminary data.</text>
</comment>
<dbReference type="RefSeq" id="WP_249332343.1">
    <property type="nucleotide sequence ID" value="NZ_JACRSY010000008.1"/>
</dbReference>
<dbReference type="EMBL" id="JACRSY010000008">
    <property type="protein sequence ID" value="MBC8579199.1"/>
    <property type="molecule type" value="Genomic_DNA"/>
</dbReference>
<evidence type="ECO:0000313" key="2">
    <source>
        <dbReference type="Proteomes" id="UP000655830"/>
    </source>
</evidence>
<protein>
    <submittedName>
        <fullName evidence="1">Uncharacterized protein</fullName>
    </submittedName>
</protein>
<accession>A0A926EF71</accession>
<dbReference type="AlphaFoldDB" id="A0A926EF71"/>
<name>A0A926EF71_9FIRM</name>
<proteinExistence type="predicted"/>
<gene>
    <name evidence="1" type="ORF">H8718_06620</name>
</gene>
<evidence type="ECO:0000313" key="1">
    <source>
        <dbReference type="EMBL" id="MBC8579199.1"/>
    </source>
</evidence>